<comment type="similarity">
    <text evidence="1">Belongs to the mannose-6-phosphate isomerase type 2 family.</text>
</comment>
<evidence type="ECO:0000259" key="3">
    <source>
        <dbReference type="Pfam" id="PF22640"/>
    </source>
</evidence>
<dbReference type="SUPFAM" id="SSF53448">
    <property type="entry name" value="Nucleotide-diphospho-sugar transferases"/>
    <property type="match status" value="1"/>
</dbReference>
<dbReference type="Proteomes" id="UP000316429">
    <property type="component" value="Unassembled WGS sequence"/>
</dbReference>
<sequence>MTPIRPVILCGGSGTRLWPLSRRLEPKQFQTLGGERSLFQDTLARFRDEEFGRATVLVNALQEPRVQFELQQIDHPAGRPLVLVEPAMRSTAPAIAAAARVMVAEDPDAVLLVVPSDHRIGRSDRLQDAYRAALPFVQQGGIALFGIRPTAPETGFGYIEAEADGAGAVLKVLSFVEKPHFDLASRLVADGRHTWNSGIFMFRADTILAELAGHAPEVLAAVDASIAEASRSDNSLRLSQTFTASPEISIDHAVMEHSSRLGVLPVSPEWNDLGSFEALWETGQRNAEENVLKGDVLLRDVRRSYISGSRRLISVIGLSNIVVVDTDDVLLVASRAQSQDVKFVAQHLAKLGHPAADSHLLRQQSGGSRRLLEEGPGFRVERIDILPGAMLDLEREETPASVSIVMLSGEAVLGEPGAETVLTQGFGLDLRAPQKLVLRNPGEQTATLMLSVTRAVEEAGSLAQQRKVG</sequence>
<keyword evidence="4" id="KW-0413">Isomerase</keyword>
<dbReference type="EC" id="5.3.1.8" evidence="4"/>
<dbReference type="InterPro" id="IPR051161">
    <property type="entry name" value="Mannose-6P_isomerase_type2"/>
</dbReference>
<dbReference type="OrthoDB" id="9806359at2"/>
<dbReference type="PANTHER" id="PTHR46390">
    <property type="entry name" value="MANNOSE-1-PHOSPHATE GUANYLYLTRANSFERASE"/>
    <property type="match status" value="1"/>
</dbReference>
<dbReference type="CDD" id="cd02509">
    <property type="entry name" value="GDP-M1P_Guanylyltransferase"/>
    <property type="match status" value="1"/>
</dbReference>
<dbReference type="EC" id="2.7.7.13" evidence="4"/>
<name>A0A504UNN3_9HYPH</name>
<evidence type="ECO:0000313" key="4">
    <source>
        <dbReference type="EMBL" id="TPP06952.1"/>
    </source>
</evidence>
<dbReference type="GO" id="GO:0000271">
    <property type="term" value="P:polysaccharide biosynthetic process"/>
    <property type="evidence" value="ECO:0007669"/>
    <property type="project" value="InterPro"/>
</dbReference>
<feature type="domain" description="Nucleotidyl transferase" evidence="2">
    <location>
        <begin position="6"/>
        <end position="285"/>
    </location>
</feature>
<dbReference type="AlphaFoldDB" id="A0A504UNN3"/>
<keyword evidence="4" id="KW-0808">Transferase</keyword>
<dbReference type="Pfam" id="PF00483">
    <property type="entry name" value="NTP_transferase"/>
    <property type="match status" value="1"/>
</dbReference>
<feature type="domain" description="MannoseP isomerase/GMP-like beta-helix" evidence="3">
    <location>
        <begin position="300"/>
        <end position="348"/>
    </location>
</feature>
<dbReference type="EMBL" id="VFYP01000002">
    <property type="protein sequence ID" value="TPP06952.1"/>
    <property type="molecule type" value="Genomic_DNA"/>
</dbReference>
<dbReference type="SUPFAM" id="SSF51182">
    <property type="entry name" value="RmlC-like cupins"/>
    <property type="match status" value="1"/>
</dbReference>
<dbReference type="InterPro" id="IPR049577">
    <property type="entry name" value="GMPP_N"/>
</dbReference>
<dbReference type="GO" id="GO:0004475">
    <property type="term" value="F:mannose-1-phosphate guanylyltransferase (GTP) activity"/>
    <property type="evidence" value="ECO:0007669"/>
    <property type="project" value="UniProtKB-EC"/>
</dbReference>
<evidence type="ECO:0000259" key="2">
    <source>
        <dbReference type="Pfam" id="PF00483"/>
    </source>
</evidence>
<dbReference type="InterPro" id="IPR005835">
    <property type="entry name" value="NTP_transferase_dom"/>
</dbReference>
<dbReference type="InterPro" id="IPR011051">
    <property type="entry name" value="RmlC_Cupin_sf"/>
</dbReference>
<dbReference type="RefSeq" id="WP_140829385.1">
    <property type="nucleotide sequence ID" value="NZ_VFYP01000002.1"/>
</dbReference>
<dbReference type="GO" id="GO:0004476">
    <property type="term" value="F:mannose-6-phosphate isomerase activity"/>
    <property type="evidence" value="ECO:0007669"/>
    <property type="project" value="UniProtKB-EC"/>
</dbReference>
<keyword evidence="5" id="KW-1185">Reference proteome</keyword>
<evidence type="ECO:0000313" key="5">
    <source>
        <dbReference type="Proteomes" id="UP000316429"/>
    </source>
</evidence>
<dbReference type="Pfam" id="PF22640">
    <property type="entry name" value="ManC_GMP_beta-helix"/>
    <property type="match status" value="1"/>
</dbReference>
<dbReference type="InterPro" id="IPR029044">
    <property type="entry name" value="Nucleotide-diphossugar_trans"/>
</dbReference>
<dbReference type="GO" id="GO:0009298">
    <property type="term" value="P:GDP-mannose biosynthetic process"/>
    <property type="evidence" value="ECO:0007669"/>
    <property type="project" value="TreeGrafter"/>
</dbReference>
<protein>
    <submittedName>
        <fullName evidence="4">Mannose-1-phosphate guanylyltransferase/mannose-6-phosphate isomerase</fullName>
        <ecNumber evidence="4">2.7.7.13</ecNumber>
        <ecNumber evidence="4">5.3.1.8</ecNumber>
    </submittedName>
</protein>
<gene>
    <name evidence="4" type="ORF">FJQ55_14885</name>
</gene>
<organism evidence="4 5">
    <name type="scientific">Rhizobium glycinendophyticum</name>
    <dbReference type="NCBI Taxonomy" id="2589807"/>
    <lineage>
        <taxon>Bacteria</taxon>
        <taxon>Pseudomonadati</taxon>
        <taxon>Pseudomonadota</taxon>
        <taxon>Alphaproteobacteria</taxon>
        <taxon>Hyphomicrobiales</taxon>
        <taxon>Rhizobiaceae</taxon>
        <taxon>Rhizobium/Agrobacterium group</taxon>
        <taxon>Rhizobium</taxon>
    </lineage>
</organism>
<accession>A0A504UNN3</accession>
<dbReference type="NCBIfam" id="TIGR01479">
    <property type="entry name" value="GMP_PMI"/>
    <property type="match status" value="1"/>
</dbReference>
<evidence type="ECO:0000256" key="1">
    <source>
        <dbReference type="RuleBase" id="RU004190"/>
    </source>
</evidence>
<reference evidence="4 5" key="1">
    <citation type="submission" date="2019-06" db="EMBL/GenBank/DDBJ databases">
        <title>Rhizobium sp. CL12 isolated from roots of soybean.</title>
        <authorList>
            <person name="Wang C."/>
        </authorList>
    </citation>
    <scope>NUCLEOTIDE SEQUENCE [LARGE SCALE GENOMIC DNA]</scope>
    <source>
        <strain evidence="4 5">CL12</strain>
    </source>
</reference>
<dbReference type="InterPro" id="IPR054566">
    <property type="entry name" value="ManC/GMP-like_b-helix"/>
</dbReference>
<dbReference type="Gene3D" id="3.90.550.10">
    <property type="entry name" value="Spore Coat Polysaccharide Biosynthesis Protein SpsA, Chain A"/>
    <property type="match status" value="1"/>
</dbReference>
<keyword evidence="4" id="KW-0548">Nucleotidyltransferase</keyword>
<comment type="caution">
    <text evidence="4">The sequence shown here is derived from an EMBL/GenBank/DDBJ whole genome shotgun (WGS) entry which is preliminary data.</text>
</comment>
<dbReference type="InterPro" id="IPR006375">
    <property type="entry name" value="Man1P_GuaTrfase/Man6P_Isoase"/>
</dbReference>
<proteinExistence type="inferred from homology"/>
<dbReference type="PANTHER" id="PTHR46390:SF1">
    <property type="entry name" value="MANNOSE-1-PHOSPHATE GUANYLYLTRANSFERASE"/>
    <property type="match status" value="1"/>
</dbReference>